<evidence type="ECO:0000259" key="8">
    <source>
        <dbReference type="PROSITE" id="PS50850"/>
    </source>
</evidence>
<name>A0A1T5CYH3_9FIRM</name>
<accession>A0A1T5CYH3</accession>
<dbReference type="CDD" id="cd06173">
    <property type="entry name" value="MFS_MefA_like"/>
    <property type="match status" value="1"/>
</dbReference>
<feature type="transmembrane region" description="Helical" evidence="7">
    <location>
        <begin position="315"/>
        <end position="340"/>
    </location>
</feature>
<protein>
    <submittedName>
        <fullName evidence="9">Major Facilitator Superfamily protein</fullName>
    </submittedName>
</protein>
<feature type="transmembrane region" description="Helical" evidence="7">
    <location>
        <begin position="55"/>
        <end position="75"/>
    </location>
</feature>
<dbReference type="GO" id="GO:0005886">
    <property type="term" value="C:plasma membrane"/>
    <property type="evidence" value="ECO:0007669"/>
    <property type="project" value="UniProtKB-SubCell"/>
</dbReference>
<feature type="transmembrane region" description="Helical" evidence="7">
    <location>
        <begin position="174"/>
        <end position="194"/>
    </location>
</feature>
<sequence length="442" mass="47538">MYECKPINNNFDSGYKKFKLLILGQTISSIGSGMTAFGLAIYILKITGSVTTTGIFSICAFLPSILLAPVGGVLADRYDRRWMMILGELLSAVGLSICILAVMKKADLVWILIGIGISSIFTALTEPAFKATVTDLLPEEKYSKASGMMQLANSSKLIISPMVAGLLLRIVNVSVLIGIDIMTFFTTAIMIVFVKRGMTNKVSSDTKDTKLNLRSEFKLGIKAIGDKKGVKELILVMTISTFCLGFIQILSKPLVLSFASEIELGIITTVIAFGMIAGSIAVGWMKEIKSHVNLLSVGLVGCGIFYFLVGVRANMVLIAGFGFMMFAFMPAVQIGAEVLIRKNIPNKLQGRVFGFTGMISQLGYIVAFALSGILSDFIFEPFMKGNSAFAMALGRVIGIGEGRGIALLIIIVGVGLAMLGLSVGRLNNVRALERESYHEAVI</sequence>
<dbReference type="InterPro" id="IPR011701">
    <property type="entry name" value="MFS"/>
</dbReference>
<feature type="transmembrane region" description="Helical" evidence="7">
    <location>
        <begin position="405"/>
        <end position="424"/>
    </location>
</feature>
<keyword evidence="6 7" id="KW-0472">Membrane</keyword>
<dbReference type="Gene3D" id="1.20.1250.20">
    <property type="entry name" value="MFS general substrate transporter like domains"/>
    <property type="match status" value="1"/>
</dbReference>
<organism evidence="9 10">
    <name type="scientific">Acetoanaerobium noterae</name>
    <dbReference type="NCBI Taxonomy" id="745369"/>
    <lineage>
        <taxon>Bacteria</taxon>
        <taxon>Bacillati</taxon>
        <taxon>Bacillota</taxon>
        <taxon>Clostridia</taxon>
        <taxon>Peptostreptococcales</taxon>
        <taxon>Filifactoraceae</taxon>
        <taxon>Acetoanaerobium</taxon>
    </lineage>
</organism>
<feature type="transmembrane region" description="Helical" evidence="7">
    <location>
        <begin position="233"/>
        <end position="250"/>
    </location>
</feature>
<evidence type="ECO:0000256" key="1">
    <source>
        <dbReference type="ARBA" id="ARBA00004651"/>
    </source>
</evidence>
<dbReference type="Proteomes" id="UP000243406">
    <property type="component" value="Unassembled WGS sequence"/>
</dbReference>
<dbReference type="InterPro" id="IPR036259">
    <property type="entry name" value="MFS_trans_sf"/>
</dbReference>
<dbReference type="RefSeq" id="WP_079590243.1">
    <property type="nucleotide sequence ID" value="NZ_FUYN01000006.1"/>
</dbReference>
<evidence type="ECO:0000256" key="3">
    <source>
        <dbReference type="ARBA" id="ARBA00022475"/>
    </source>
</evidence>
<evidence type="ECO:0000256" key="5">
    <source>
        <dbReference type="ARBA" id="ARBA00022989"/>
    </source>
</evidence>
<feature type="transmembrane region" description="Helical" evidence="7">
    <location>
        <begin position="262"/>
        <end position="285"/>
    </location>
</feature>
<dbReference type="SUPFAM" id="SSF103473">
    <property type="entry name" value="MFS general substrate transporter"/>
    <property type="match status" value="1"/>
</dbReference>
<keyword evidence="4 7" id="KW-0812">Transmembrane</keyword>
<dbReference type="InterPro" id="IPR020846">
    <property type="entry name" value="MFS_dom"/>
</dbReference>
<dbReference type="OrthoDB" id="9763297at2"/>
<dbReference type="GO" id="GO:0022857">
    <property type="term" value="F:transmembrane transporter activity"/>
    <property type="evidence" value="ECO:0007669"/>
    <property type="project" value="InterPro"/>
</dbReference>
<evidence type="ECO:0000313" key="10">
    <source>
        <dbReference type="Proteomes" id="UP000243406"/>
    </source>
</evidence>
<proteinExistence type="predicted"/>
<keyword evidence="3" id="KW-1003">Cell membrane</keyword>
<evidence type="ECO:0000256" key="2">
    <source>
        <dbReference type="ARBA" id="ARBA00022448"/>
    </source>
</evidence>
<dbReference type="Pfam" id="PF07690">
    <property type="entry name" value="MFS_1"/>
    <property type="match status" value="1"/>
</dbReference>
<dbReference type="EMBL" id="FUYN01000006">
    <property type="protein sequence ID" value="SKB64449.1"/>
    <property type="molecule type" value="Genomic_DNA"/>
</dbReference>
<evidence type="ECO:0000256" key="7">
    <source>
        <dbReference type="SAM" id="Phobius"/>
    </source>
</evidence>
<dbReference type="PROSITE" id="PS50850">
    <property type="entry name" value="MFS"/>
    <property type="match status" value="1"/>
</dbReference>
<feature type="transmembrane region" description="Helical" evidence="7">
    <location>
        <begin position="292"/>
        <end position="309"/>
    </location>
</feature>
<feature type="domain" description="Major facilitator superfamily (MFS) profile" evidence="8">
    <location>
        <begin position="17"/>
        <end position="430"/>
    </location>
</feature>
<feature type="transmembrane region" description="Helical" evidence="7">
    <location>
        <begin position="108"/>
        <end position="129"/>
    </location>
</feature>
<evidence type="ECO:0000256" key="4">
    <source>
        <dbReference type="ARBA" id="ARBA00022692"/>
    </source>
</evidence>
<dbReference type="PANTHER" id="PTHR43266:SF2">
    <property type="entry name" value="MAJOR FACILITATOR SUPERFAMILY (MFS) PROFILE DOMAIN-CONTAINING PROTEIN"/>
    <property type="match status" value="1"/>
</dbReference>
<evidence type="ECO:0000313" key="9">
    <source>
        <dbReference type="EMBL" id="SKB64449.1"/>
    </source>
</evidence>
<reference evidence="10" key="1">
    <citation type="submission" date="2017-02" db="EMBL/GenBank/DDBJ databases">
        <authorList>
            <person name="Varghese N."/>
            <person name="Submissions S."/>
        </authorList>
    </citation>
    <scope>NUCLEOTIDE SEQUENCE [LARGE SCALE GENOMIC DNA]</scope>
    <source>
        <strain evidence="10">ATCC 35199</strain>
    </source>
</reference>
<feature type="transmembrane region" description="Helical" evidence="7">
    <location>
        <begin position="352"/>
        <end position="374"/>
    </location>
</feature>
<dbReference type="AlphaFoldDB" id="A0A1T5CYH3"/>
<dbReference type="PANTHER" id="PTHR43266">
    <property type="entry name" value="MACROLIDE-EFFLUX PROTEIN"/>
    <property type="match status" value="1"/>
</dbReference>
<comment type="subcellular location">
    <subcellularLocation>
        <location evidence="1">Cell membrane</location>
        <topology evidence="1">Multi-pass membrane protein</topology>
    </subcellularLocation>
</comment>
<keyword evidence="5 7" id="KW-1133">Transmembrane helix</keyword>
<keyword evidence="2" id="KW-0813">Transport</keyword>
<gene>
    <name evidence="9" type="ORF">SAMN02745120_2466</name>
</gene>
<feature type="transmembrane region" description="Helical" evidence="7">
    <location>
        <begin position="20"/>
        <end position="43"/>
    </location>
</feature>
<evidence type="ECO:0000256" key="6">
    <source>
        <dbReference type="ARBA" id="ARBA00023136"/>
    </source>
</evidence>
<keyword evidence="10" id="KW-1185">Reference proteome</keyword>